<organism evidence="2">
    <name type="scientific">uncultured Caudovirales phage</name>
    <dbReference type="NCBI Taxonomy" id="2100421"/>
    <lineage>
        <taxon>Viruses</taxon>
        <taxon>Duplodnaviria</taxon>
        <taxon>Heunggongvirae</taxon>
        <taxon>Uroviricota</taxon>
        <taxon>Caudoviricetes</taxon>
        <taxon>Peduoviridae</taxon>
        <taxon>Maltschvirus</taxon>
        <taxon>Maltschvirus maltsch</taxon>
    </lineage>
</organism>
<name>A0A6J5NM57_9CAUD</name>
<sequence>MSTVKATFTFEGDDNAVRIIEEILMNADSYNHARIIANNGKDFQLEYSYEEIQQGTVVGEGGGYIDSEECY</sequence>
<gene>
    <name evidence="1" type="ORF">UFOVP429_74</name>
    <name evidence="2" type="ORF">UFOVP696_93</name>
</gene>
<dbReference type="EMBL" id="LR796484">
    <property type="protein sequence ID" value="CAB4148009.1"/>
    <property type="molecule type" value="Genomic_DNA"/>
</dbReference>
<accession>A0A6J5NM57</accession>
<dbReference type="EMBL" id="LR796666">
    <property type="protein sequence ID" value="CAB4158225.1"/>
    <property type="molecule type" value="Genomic_DNA"/>
</dbReference>
<reference evidence="2" key="1">
    <citation type="submission" date="2020-04" db="EMBL/GenBank/DDBJ databases">
        <authorList>
            <person name="Chiriac C."/>
            <person name="Salcher M."/>
            <person name="Ghai R."/>
            <person name="Kavagutti S V."/>
        </authorList>
    </citation>
    <scope>NUCLEOTIDE SEQUENCE</scope>
</reference>
<proteinExistence type="predicted"/>
<evidence type="ECO:0000313" key="1">
    <source>
        <dbReference type="EMBL" id="CAB4148009.1"/>
    </source>
</evidence>
<evidence type="ECO:0000313" key="2">
    <source>
        <dbReference type="EMBL" id="CAB4158225.1"/>
    </source>
</evidence>
<protein>
    <submittedName>
        <fullName evidence="2">Uncharacterized protein</fullName>
    </submittedName>
</protein>